<sequence>MASRRARVTGFIRDFQAFILKGNVVELAVAVIIGGAFNKIVSSFVGDLVMPLVNPLIPGGDWRAAVIGPGIKIGSFASSVIDFLIIAFVLYLVIRAIERFKRKEEAIAAAEPHEPDVQQQMLATLERIADGLERR</sequence>
<evidence type="ECO:0000256" key="5">
    <source>
        <dbReference type="ARBA" id="ARBA00022989"/>
    </source>
</evidence>
<reference evidence="10 11" key="1">
    <citation type="journal article" date="2018" name="Sci. Rep.">
        <title>Genome Features and Biochemical Characteristics of a Robust, Fast Growing and Naturally Transformable Cyanobacterium Synechococcus elongatus PCC 11801 Isolated from India.</title>
        <authorList>
            <person name="Jaiswal D."/>
            <person name="Sengupta A."/>
            <person name="Sohoni S."/>
            <person name="Sengupta S."/>
            <person name="Phadnavis A.G."/>
            <person name="Pakrasi H.B."/>
            <person name="Wangikar P.P."/>
        </authorList>
    </citation>
    <scope>NUCLEOTIDE SEQUENCE [LARGE SCALE GENOMIC DNA]</scope>
    <source>
        <strain evidence="10 11">PCC 11801</strain>
    </source>
</reference>
<evidence type="ECO:0000256" key="1">
    <source>
        <dbReference type="ARBA" id="ARBA00004141"/>
    </source>
</evidence>
<dbReference type="InterPro" id="IPR036019">
    <property type="entry name" value="MscL_channel"/>
</dbReference>
<dbReference type="InterPro" id="IPR037673">
    <property type="entry name" value="MSC/AndL"/>
</dbReference>
<evidence type="ECO:0000256" key="7">
    <source>
        <dbReference type="ARBA" id="ARBA00023136"/>
    </source>
</evidence>
<evidence type="ECO:0000313" key="10">
    <source>
        <dbReference type="EMBL" id="AZB72557.1"/>
    </source>
</evidence>
<feature type="transmembrane region" description="Helical" evidence="9">
    <location>
        <begin position="27"/>
        <end position="53"/>
    </location>
</feature>
<dbReference type="InterPro" id="IPR001185">
    <property type="entry name" value="MS_channel"/>
</dbReference>
<keyword evidence="5 9" id="KW-1133">Transmembrane helix</keyword>
<keyword evidence="7 9" id="KW-0472">Membrane</keyword>
<dbReference type="PRINTS" id="PR01264">
    <property type="entry name" value="MECHCHANNEL"/>
</dbReference>
<evidence type="ECO:0000256" key="3">
    <source>
        <dbReference type="ARBA" id="ARBA00022475"/>
    </source>
</evidence>
<evidence type="ECO:0000256" key="9">
    <source>
        <dbReference type="HAMAP-Rule" id="MF_00115"/>
    </source>
</evidence>
<evidence type="ECO:0000256" key="8">
    <source>
        <dbReference type="ARBA" id="ARBA00023303"/>
    </source>
</evidence>
<dbReference type="EMBL" id="CP030139">
    <property type="protein sequence ID" value="AZB72557.1"/>
    <property type="molecule type" value="Genomic_DNA"/>
</dbReference>
<evidence type="ECO:0000256" key="4">
    <source>
        <dbReference type="ARBA" id="ARBA00022692"/>
    </source>
</evidence>
<protein>
    <recommendedName>
        <fullName evidence="9">Large-conductance mechanosensitive channel</fullName>
    </recommendedName>
</protein>
<comment type="similarity">
    <text evidence="9">Belongs to the MscL family.</text>
</comment>
<dbReference type="Pfam" id="PF01741">
    <property type="entry name" value="MscL"/>
    <property type="match status" value="1"/>
</dbReference>
<proteinExistence type="inferred from homology"/>
<evidence type="ECO:0000313" key="11">
    <source>
        <dbReference type="Proteomes" id="UP000267249"/>
    </source>
</evidence>
<accession>A0AAN1QNH8</accession>
<keyword evidence="3 9" id="KW-1003">Cell membrane</keyword>
<evidence type="ECO:0000256" key="6">
    <source>
        <dbReference type="ARBA" id="ARBA00023065"/>
    </source>
</evidence>
<keyword evidence="4 9" id="KW-0812">Transmembrane</keyword>
<keyword evidence="2 9" id="KW-0813">Transport</keyword>
<organism evidence="10 11">
    <name type="scientific">Synechococcus elongatus PCC 11801</name>
    <dbReference type="NCBI Taxonomy" id="2219813"/>
    <lineage>
        <taxon>Bacteria</taxon>
        <taxon>Bacillati</taxon>
        <taxon>Cyanobacteriota</taxon>
        <taxon>Cyanophyceae</taxon>
        <taxon>Synechococcales</taxon>
        <taxon>Synechococcaceae</taxon>
        <taxon>Synechococcus</taxon>
    </lineage>
</organism>
<keyword evidence="6 9" id="KW-0406">Ion transport</keyword>
<dbReference type="PANTHER" id="PTHR30266:SF2">
    <property type="entry name" value="LARGE-CONDUCTANCE MECHANOSENSITIVE CHANNEL"/>
    <property type="match status" value="1"/>
</dbReference>
<comment type="subcellular location">
    <subcellularLocation>
        <location evidence="9">Cell membrane</location>
        <topology evidence="9">Multi-pass membrane protein</topology>
    </subcellularLocation>
    <subcellularLocation>
        <location evidence="1">Membrane</location>
        <topology evidence="1">Multi-pass membrane protein</topology>
    </subcellularLocation>
</comment>
<comment type="function">
    <text evidence="9">Channel that opens in response to stretch forces in the membrane lipid bilayer. May participate in the regulation of osmotic pressure changes within the cell.</text>
</comment>
<dbReference type="PANTHER" id="PTHR30266">
    <property type="entry name" value="MECHANOSENSITIVE CHANNEL MSCL"/>
    <property type="match status" value="1"/>
</dbReference>
<feature type="transmembrane region" description="Helical" evidence="9">
    <location>
        <begin position="73"/>
        <end position="94"/>
    </location>
</feature>
<dbReference type="RefSeq" id="WP_208672651.1">
    <property type="nucleotide sequence ID" value="NZ_CP030139.2"/>
</dbReference>
<dbReference type="NCBIfam" id="TIGR00220">
    <property type="entry name" value="mscL"/>
    <property type="match status" value="1"/>
</dbReference>
<name>A0AAN1QNH8_SYNEL</name>
<comment type="subunit">
    <text evidence="9">Homopentamer.</text>
</comment>
<keyword evidence="8 9" id="KW-0407">Ion channel</keyword>
<dbReference type="GO" id="GO:0005886">
    <property type="term" value="C:plasma membrane"/>
    <property type="evidence" value="ECO:0007669"/>
    <property type="project" value="UniProtKB-SubCell"/>
</dbReference>
<dbReference type="AlphaFoldDB" id="A0AAN1QNH8"/>
<dbReference type="Gene3D" id="1.10.1200.120">
    <property type="entry name" value="Large-conductance mechanosensitive channel, MscL, domain 1"/>
    <property type="match status" value="1"/>
</dbReference>
<dbReference type="Proteomes" id="UP000267249">
    <property type="component" value="Chromosome"/>
</dbReference>
<dbReference type="GO" id="GO:0008381">
    <property type="term" value="F:mechanosensitive monoatomic ion channel activity"/>
    <property type="evidence" value="ECO:0007669"/>
    <property type="project" value="UniProtKB-UniRule"/>
</dbReference>
<dbReference type="SUPFAM" id="SSF81330">
    <property type="entry name" value="Gated mechanosensitive channel"/>
    <property type="match status" value="1"/>
</dbReference>
<evidence type="ECO:0000256" key="2">
    <source>
        <dbReference type="ARBA" id="ARBA00022448"/>
    </source>
</evidence>
<dbReference type="HAMAP" id="MF_00115">
    <property type="entry name" value="MscL"/>
    <property type="match status" value="1"/>
</dbReference>
<gene>
    <name evidence="9 10" type="primary">mscL</name>
    <name evidence="10" type="ORF">DOP62_07365</name>
</gene>